<keyword evidence="2" id="KW-1185">Reference proteome</keyword>
<comment type="caution">
    <text evidence="1">The sequence shown here is derived from an EMBL/GenBank/DDBJ whole genome shotgun (WGS) entry which is preliminary data.</text>
</comment>
<dbReference type="EMBL" id="MU274900">
    <property type="protein sequence ID" value="KAI0095057.1"/>
    <property type="molecule type" value="Genomic_DNA"/>
</dbReference>
<sequence length="329" mass="35973">MSFIRASLSARTVVASARRYATALPPAAKPSNLPLILGGLGIVGLAGYIYLDRAGTKVAPKKVQEKSPLDPNNFVEFKLKKVEPYNHNTAKYIFELPNGEASLLPIASCVVVKSASDADKPLLDKKEKPIIRPYTPISPSDAEGELTFLIKRYEEGKMSQYIYNLKPGEKLAIKGPIPKIAYEANKWEEVGLIAGGSGITPMYQVLDHALADPSNKTRFTLIFANVTPSDILLKEEFDALKAKYPQKFDVVYTVDKPEGDWKGPVGYINKTLIQQHIPPPSLGEKVKILVCGPPGQVSAIAGKKDGMKQGELSGVLKELGYTEDQVFKF</sequence>
<accession>A0ACB8ULP6</accession>
<reference evidence="1" key="1">
    <citation type="journal article" date="2021" name="Environ. Microbiol.">
        <title>Gene family expansions and transcriptome signatures uncover fungal adaptations to wood decay.</title>
        <authorList>
            <person name="Hage H."/>
            <person name="Miyauchi S."/>
            <person name="Viragh M."/>
            <person name="Drula E."/>
            <person name="Min B."/>
            <person name="Chaduli D."/>
            <person name="Navarro D."/>
            <person name="Favel A."/>
            <person name="Norest M."/>
            <person name="Lesage-Meessen L."/>
            <person name="Balint B."/>
            <person name="Merenyi Z."/>
            <person name="de Eugenio L."/>
            <person name="Morin E."/>
            <person name="Martinez A.T."/>
            <person name="Baldrian P."/>
            <person name="Stursova M."/>
            <person name="Martinez M.J."/>
            <person name="Novotny C."/>
            <person name="Magnuson J.K."/>
            <person name="Spatafora J.W."/>
            <person name="Maurice S."/>
            <person name="Pangilinan J."/>
            <person name="Andreopoulos W."/>
            <person name="LaButti K."/>
            <person name="Hundley H."/>
            <person name="Na H."/>
            <person name="Kuo A."/>
            <person name="Barry K."/>
            <person name="Lipzen A."/>
            <person name="Henrissat B."/>
            <person name="Riley R."/>
            <person name="Ahrendt S."/>
            <person name="Nagy L.G."/>
            <person name="Grigoriev I.V."/>
            <person name="Martin F."/>
            <person name="Rosso M.N."/>
        </authorList>
    </citation>
    <scope>NUCLEOTIDE SEQUENCE</scope>
    <source>
        <strain evidence="1">CBS 384.51</strain>
    </source>
</reference>
<organism evidence="1 2">
    <name type="scientific">Irpex rosettiformis</name>
    <dbReference type="NCBI Taxonomy" id="378272"/>
    <lineage>
        <taxon>Eukaryota</taxon>
        <taxon>Fungi</taxon>
        <taxon>Dikarya</taxon>
        <taxon>Basidiomycota</taxon>
        <taxon>Agaricomycotina</taxon>
        <taxon>Agaricomycetes</taxon>
        <taxon>Polyporales</taxon>
        <taxon>Irpicaceae</taxon>
        <taxon>Irpex</taxon>
    </lineage>
</organism>
<evidence type="ECO:0000313" key="2">
    <source>
        <dbReference type="Proteomes" id="UP001055072"/>
    </source>
</evidence>
<dbReference type="Proteomes" id="UP001055072">
    <property type="component" value="Unassembled WGS sequence"/>
</dbReference>
<evidence type="ECO:0000313" key="1">
    <source>
        <dbReference type="EMBL" id="KAI0095057.1"/>
    </source>
</evidence>
<name>A0ACB8ULP6_9APHY</name>
<proteinExistence type="predicted"/>
<protein>
    <submittedName>
        <fullName evidence="1">Ferredoxin reductase-like C-terminal NADP-linked domain-containing protein</fullName>
    </submittedName>
</protein>
<gene>
    <name evidence="1" type="ORF">BDY19DRAFT_916056</name>
</gene>